<dbReference type="SUPFAM" id="SSF51735">
    <property type="entry name" value="NAD(P)-binding Rossmann-fold domains"/>
    <property type="match status" value="1"/>
</dbReference>
<protein>
    <submittedName>
        <fullName evidence="4">NmrA/HSCARG family protein</fullName>
    </submittedName>
</protein>
<dbReference type="PANTHER" id="PTHR42748:SF7">
    <property type="entry name" value="NMRA LIKE REDOX SENSOR 1-RELATED"/>
    <property type="match status" value="1"/>
</dbReference>
<dbReference type="PANTHER" id="PTHR42748">
    <property type="entry name" value="NITROGEN METABOLITE REPRESSION PROTEIN NMRA FAMILY MEMBER"/>
    <property type="match status" value="1"/>
</dbReference>
<dbReference type="Gene3D" id="3.90.25.10">
    <property type="entry name" value="UDP-galactose 4-epimerase, domain 1"/>
    <property type="match status" value="1"/>
</dbReference>
<proteinExistence type="inferred from homology"/>
<dbReference type="Pfam" id="PF05368">
    <property type="entry name" value="NmrA"/>
    <property type="match status" value="1"/>
</dbReference>
<dbReference type="InterPro" id="IPR008030">
    <property type="entry name" value="NmrA-like"/>
</dbReference>
<gene>
    <name evidence="4" type="ORF">POL67_39540</name>
</gene>
<evidence type="ECO:0000256" key="2">
    <source>
        <dbReference type="ARBA" id="ARBA00022857"/>
    </source>
</evidence>
<dbReference type="InterPro" id="IPR051164">
    <property type="entry name" value="NmrA-like_oxidored"/>
</dbReference>
<evidence type="ECO:0000313" key="4">
    <source>
        <dbReference type="EMBL" id="MDC0747492.1"/>
    </source>
</evidence>
<dbReference type="Proteomes" id="UP001221411">
    <property type="component" value="Unassembled WGS sequence"/>
</dbReference>
<dbReference type="InterPro" id="IPR036291">
    <property type="entry name" value="NAD(P)-bd_dom_sf"/>
</dbReference>
<accession>A0ABT5F2W0</accession>
<keyword evidence="2" id="KW-0521">NADP</keyword>
<reference evidence="4 5" key="1">
    <citation type="submission" date="2022-11" db="EMBL/GenBank/DDBJ databases">
        <title>Minimal conservation of predation-associated metabolite biosynthetic gene clusters underscores biosynthetic potential of Myxococcota including descriptions for ten novel species: Archangium lansinium sp. nov., Myxococcus landrumus sp. nov., Nannocystis bai.</title>
        <authorList>
            <person name="Ahearne A."/>
            <person name="Stevens C."/>
            <person name="Dowd S."/>
        </authorList>
    </citation>
    <scope>NUCLEOTIDE SEQUENCE [LARGE SCALE GENOMIC DNA]</scope>
    <source>
        <strain evidence="4 5">RJM3</strain>
    </source>
</reference>
<evidence type="ECO:0000256" key="1">
    <source>
        <dbReference type="ARBA" id="ARBA00006328"/>
    </source>
</evidence>
<evidence type="ECO:0000313" key="5">
    <source>
        <dbReference type="Proteomes" id="UP001221411"/>
    </source>
</evidence>
<comment type="caution">
    <text evidence="4">The sequence shown here is derived from an EMBL/GenBank/DDBJ whole genome shotgun (WGS) entry which is preliminary data.</text>
</comment>
<keyword evidence="5" id="KW-1185">Reference proteome</keyword>
<comment type="similarity">
    <text evidence="1">Belongs to the NmrA-type oxidoreductase family.</text>
</comment>
<name>A0ABT5F2W0_9BACT</name>
<dbReference type="CDD" id="cd05251">
    <property type="entry name" value="NmrA_like_SDR_a"/>
    <property type="match status" value="1"/>
</dbReference>
<evidence type="ECO:0000259" key="3">
    <source>
        <dbReference type="Pfam" id="PF05368"/>
    </source>
</evidence>
<sequence length="299" mass="32248">MTKRDETVLVLGATGQQGGSTARALRDEGFRVRALVREPASEKARALAEAGVELVQGDLRDRASLDAAARGAYGVFSIQPSSGQPEYGITDDDELRLGISVADAAYAASVKHLVYTSVGGLRAGTGVGHFESKHRIEEHIRSLGIPATIVRPVAFMEFLLVPFLGLSRGELIFFVRPDDSMQLIAVEDIGKLVARAFVEPARFVGRTLDLAGDRISGRGLAERISRATGRSISYARFPAAFLEANPVLRRLVELVDQGVATGDADIDALRRLHPGLLTFDAWLDRSGRAAIERLFASPQ</sequence>
<dbReference type="RefSeq" id="WP_271925974.1">
    <property type="nucleotide sequence ID" value="NZ_JAQNDO010000001.1"/>
</dbReference>
<organism evidence="4 5">
    <name type="scientific">Polyangium mundeleinium</name>
    <dbReference type="NCBI Taxonomy" id="2995306"/>
    <lineage>
        <taxon>Bacteria</taxon>
        <taxon>Pseudomonadati</taxon>
        <taxon>Myxococcota</taxon>
        <taxon>Polyangia</taxon>
        <taxon>Polyangiales</taxon>
        <taxon>Polyangiaceae</taxon>
        <taxon>Polyangium</taxon>
    </lineage>
</organism>
<dbReference type="Gene3D" id="3.40.50.720">
    <property type="entry name" value="NAD(P)-binding Rossmann-like Domain"/>
    <property type="match status" value="1"/>
</dbReference>
<dbReference type="EMBL" id="JAQNDO010000001">
    <property type="protein sequence ID" value="MDC0747492.1"/>
    <property type="molecule type" value="Genomic_DNA"/>
</dbReference>
<feature type="domain" description="NmrA-like" evidence="3">
    <location>
        <begin position="5"/>
        <end position="244"/>
    </location>
</feature>